<evidence type="ECO:0000313" key="5">
    <source>
        <dbReference type="EMBL" id="THH06231.1"/>
    </source>
</evidence>
<accession>A0A4S4L5Q5</accession>
<evidence type="ECO:0008006" key="7">
    <source>
        <dbReference type="Google" id="ProtNLM"/>
    </source>
</evidence>
<dbReference type="Proteomes" id="UP000308199">
    <property type="component" value="Unassembled WGS sequence"/>
</dbReference>
<organism evidence="5 6">
    <name type="scientific">Phellinidium pouzarii</name>
    <dbReference type="NCBI Taxonomy" id="167371"/>
    <lineage>
        <taxon>Eukaryota</taxon>
        <taxon>Fungi</taxon>
        <taxon>Dikarya</taxon>
        <taxon>Basidiomycota</taxon>
        <taxon>Agaricomycotina</taxon>
        <taxon>Agaricomycetes</taxon>
        <taxon>Hymenochaetales</taxon>
        <taxon>Hymenochaetaceae</taxon>
        <taxon>Phellinidium</taxon>
    </lineage>
</organism>
<dbReference type="PANTHER" id="PTHR23083:SF464">
    <property type="entry name" value="TETRATRICOPEPTIDE REPEAT DOMAIN 7, ISOFORM A"/>
    <property type="match status" value="1"/>
</dbReference>
<feature type="repeat" description="TPR" evidence="3">
    <location>
        <begin position="990"/>
        <end position="1023"/>
    </location>
</feature>
<gene>
    <name evidence="5" type="ORF">EW145_g4227</name>
</gene>
<dbReference type="OrthoDB" id="29013at2759"/>
<dbReference type="PROSITE" id="PS50005">
    <property type="entry name" value="TPR"/>
    <property type="match status" value="1"/>
</dbReference>
<dbReference type="InterPro" id="IPR011990">
    <property type="entry name" value="TPR-like_helical_dom_sf"/>
</dbReference>
<proteinExistence type="inferred from homology"/>
<dbReference type="InterPro" id="IPR019734">
    <property type="entry name" value="TPR_rpt"/>
</dbReference>
<keyword evidence="3" id="KW-0802">TPR repeat</keyword>
<comment type="function">
    <text evidence="1">Involved in endocytosis.</text>
</comment>
<feature type="region of interest" description="Disordered" evidence="4">
    <location>
        <begin position="756"/>
        <end position="865"/>
    </location>
</feature>
<dbReference type="SMART" id="SM00028">
    <property type="entry name" value="TPR"/>
    <property type="match status" value="5"/>
</dbReference>
<evidence type="ECO:0000313" key="6">
    <source>
        <dbReference type="Proteomes" id="UP000308199"/>
    </source>
</evidence>
<sequence>MTDFKEKHYWTQVQAALLAGHWDSLEPGKTPNGSFLSWSELFRKAKKHSKQSDVPEAASQTHYLSLLLSSTAQISKELDGSEIVEIDPFSLGNECILVEERREEVQKAYEALQLLKSSDEFVKQSMAFLAYALNRPSECLEHVSGVVFASKLTSIYPAFSVTSSGEKADNPSISSMLLLPKEIEDQDAWILMEALQGFCLEGTSGMAHERVSPGSPSQAFVSYDKGVSLLGAFAIPKSPPPRPGRAISESFNNYRELWRWTERLLWRAIMLSARHRSIESIIPLFRIYSSHSVHWTPKFQPTHRSTHTTLFQNKAVWTSEIRSVVHEYRAILTATTPFPSAGERNVLVEEFVDLYVAAWEAGGSIGDQATWVLDILWWATRLTFNSPRILRHMARLLHVTGDNTLAVRVVRLYVQIVRKSRETGTMNAQGEDTHGAGATERDALWVATFLQGARMLCRMQGGVREIREAEEFIGLARERIGSVSDELIASVDLADGICKSMLAIRAHEPAERGPLLSKSVDLLIRSVEKYPTASSCFHAAIALSRPIPERDLERAVDLCRRAVETEPRDVRHWHLLALLEAKLGEWKKAHGLVEVALAIAEDVERRVQMDEMREDAVLPRDYGVGDGERTPTLPRIIENGEINDMNDSTEILPTRTLVDPDARRLPPASSLLQPLPDHPPATSRELFEHALRLRMTQIALTELIEGPESVEACWLEVFDWYSQRRDTVAQARSARPSTEVLHTPSPAYLENDVQESLQTQSDVTENSSGLTISNGHSTAESSLDVATVRSPMRTSLDRSAETSVMDSTRPASPSTRMKNKERTSGESQYTERDKKGKRVQQMLKDQVHKQSARINTISKKDWPRRHKEQYQLASLQLCSRNLLLLLDLNAILARAMPYQASSIHSRRRLSFGSRVPRSERNRDGSPAAPSPPPPLPQAAQENMHDVRNARERRLLSDLWLMSAATFRRLEKLDQTRGAIQEAEALDEENEAVWVQLGLYFSARGEEGRAIEAFHKALFIAQDSVSATLHLSQLYLTSHAPFLRSSTYGAVDLAAGMLEALTRGPGWDVAEAWYLLAKAYRMQGRAERERECLVFALGLAEVRGVYDIGVAIGWCL</sequence>
<protein>
    <recommendedName>
        <fullName evidence="7">TPR-like protein</fullName>
    </recommendedName>
</protein>
<comment type="similarity">
    <text evidence="2">Belongs to the YPP1 family.</text>
</comment>
<feature type="region of interest" description="Disordered" evidence="4">
    <location>
        <begin position="903"/>
        <end position="939"/>
    </location>
</feature>
<name>A0A4S4L5Q5_9AGAM</name>
<feature type="compositionally biased region" description="Polar residues" evidence="4">
    <location>
        <begin position="801"/>
        <end position="816"/>
    </location>
</feature>
<dbReference type="PANTHER" id="PTHR23083">
    <property type="entry name" value="TETRATRICOPEPTIDE REPEAT PROTEIN, TPR"/>
    <property type="match status" value="1"/>
</dbReference>
<keyword evidence="6" id="KW-1185">Reference proteome</keyword>
<dbReference type="AlphaFoldDB" id="A0A4S4L5Q5"/>
<dbReference type="EMBL" id="SGPK01000207">
    <property type="protein sequence ID" value="THH06231.1"/>
    <property type="molecule type" value="Genomic_DNA"/>
</dbReference>
<dbReference type="Gene3D" id="1.25.40.10">
    <property type="entry name" value="Tetratricopeptide repeat domain"/>
    <property type="match status" value="2"/>
</dbReference>
<dbReference type="InterPro" id="IPR051722">
    <property type="entry name" value="Endocytosis_PI4K-reg_protein"/>
</dbReference>
<evidence type="ECO:0000256" key="4">
    <source>
        <dbReference type="SAM" id="MobiDB-lite"/>
    </source>
</evidence>
<comment type="caution">
    <text evidence="5">The sequence shown here is derived from an EMBL/GenBank/DDBJ whole genome shotgun (WGS) entry which is preliminary data.</text>
</comment>
<evidence type="ECO:0000256" key="1">
    <source>
        <dbReference type="ARBA" id="ARBA00002550"/>
    </source>
</evidence>
<evidence type="ECO:0000256" key="2">
    <source>
        <dbReference type="ARBA" id="ARBA00038251"/>
    </source>
</evidence>
<dbReference type="SUPFAM" id="SSF48452">
    <property type="entry name" value="TPR-like"/>
    <property type="match status" value="1"/>
</dbReference>
<reference evidence="5 6" key="1">
    <citation type="submission" date="2019-02" db="EMBL/GenBank/DDBJ databases">
        <title>Genome sequencing of the rare red list fungi Phellinidium pouzarii.</title>
        <authorList>
            <person name="Buettner E."/>
            <person name="Kellner H."/>
        </authorList>
    </citation>
    <scope>NUCLEOTIDE SEQUENCE [LARGE SCALE GENOMIC DNA]</scope>
    <source>
        <strain evidence="5 6">DSM 108285</strain>
    </source>
</reference>
<feature type="compositionally biased region" description="Basic and acidic residues" evidence="4">
    <location>
        <begin position="818"/>
        <end position="834"/>
    </location>
</feature>
<evidence type="ECO:0000256" key="3">
    <source>
        <dbReference type="PROSITE-ProRule" id="PRU00339"/>
    </source>
</evidence>
<feature type="compositionally biased region" description="Polar residues" evidence="4">
    <location>
        <begin position="756"/>
        <end position="781"/>
    </location>
</feature>